<dbReference type="PANTHER" id="PTHR11911:SF111">
    <property type="entry name" value="INOSINE-5'-MONOPHOSPHATE DEHYDROGENASE"/>
    <property type="match status" value="1"/>
</dbReference>
<dbReference type="SUPFAM" id="SSF51412">
    <property type="entry name" value="Inosine monophosphate dehydrogenase (IMPDH)"/>
    <property type="match status" value="1"/>
</dbReference>
<dbReference type="Gene3D" id="3.20.20.70">
    <property type="entry name" value="Aldolase class I"/>
    <property type="match status" value="1"/>
</dbReference>
<comment type="catalytic activity">
    <reaction evidence="10">
        <text>IMP + NAD(+) + H2O = XMP + NADH + H(+)</text>
        <dbReference type="Rhea" id="RHEA:11708"/>
        <dbReference type="ChEBI" id="CHEBI:15377"/>
        <dbReference type="ChEBI" id="CHEBI:15378"/>
        <dbReference type="ChEBI" id="CHEBI:57464"/>
        <dbReference type="ChEBI" id="CHEBI:57540"/>
        <dbReference type="ChEBI" id="CHEBI:57945"/>
        <dbReference type="ChEBI" id="CHEBI:58053"/>
        <dbReference type="EC" id="1.1.1.205"/>
    </reaction>
</comment>
<dbReference type="InterPro" id="IPR015875">
    <property type="entry name" value="IMP_DH/GMP_Rdtase_CS"/>
</dbReference>
<evidence type="ECO:0000256" key="4">
    <source>
        <dbReference type="ARBA" id="ARBA00022749"/>
    </source>
</evidence>
<sequence length="508" mass="55154">MPENGFNAEGFFADGGGLTYSDFILLPGHIGFSANDVDLETNLTKNLKIKRPLVSSPMDTVTESKMAIYMALLGGIGIIHYNNSIEEQVKEVKSVKRFENGFIVDPVTLSPENTISDVDKIKEIYGFSGIPITEDGTLKSKLVGIVTRRDIDFEVNRTRKLKDVMVTQLVTAPAGITLAEGNKILKESKKGKLPLVDKEGCLVSLMSRMDLLKNEDFPCASKGKEKQLLVGAAISTREEDKERLKELVDAGVDIIVIDSSQGDSIYQHNLIKHIKKNYPHIEVIGGNIVTAKQCKSLIDAGVDALRIGMGSGSICITQDATAVGRAQGSAVYHCAKFAREYAKIPVIADGGIANIGHIVKALALGTSTVMLGAMLAGTSEAPGDYFYEGGVRLKKYRGMASLEAMEKGGGKRYYSEEEKIKIAQGVSGTVVDKGSVAHFGDYIIKSLIHAMQSLGYRTINELHEGLYNGTLSFEARSPSAQREGTVHDLHSYTSPDVALFYPPDRKIR</sequence>
<evidence type="ECO:0000256" key="2">
    <source>
        <dbReference type="ARBA" id="ARBA00005502"/>
    </source>
</evidence>
<dbReference type="PIRSF" id="PIRSF000130">
    <property type="entry name" value="IMPDH"/>
    <property type="match status" value="1"/>
</dbReference>
<dbReference type="Pfam" id="PF00478">
    <property type="entry name" value="IMPDH"/>
    <property type="match status" value="1"/>
</dbReference>
<evidence type="ECO:0000256" key="9">
    <source>
        <dbReference type="ARBA" id="ARBA00023122"/>
    </source>
</evidence>
<dbReference type="CDD" id="cd00381">
    <property type="entry name" value="IMPDH"/>
    <property type="match status" value="1"/>
</dbReference>
<dbReference type="InterPro" id="IPR001093">
    <property type="entry name" value="IMP_DH_GMPRt"/>
</dbReference>
<proteinExistence type="inferred from homology"/>
<comment type="cofactor">
    <cofactor evidence="1">
        <name>K(+)</name>
        <dbReference type="ChEBI" id="CHEBI:29103"/>
    </cofactor>
</comment>
<dbReference type="EMBL" id="LAZR01011196">
    <property type="protein sequence ID" value="KKM62942.1"/>
    <property type="molecule type" value="Genomic_DNA"/>
</dbReference>
<dbReference type="HAMAP" id="MF_01964">
    <property type="entry name" value="IMPDH"/>
    <property type="match status" value="1"/>
</dbReference>
<evidence type="ECO:0000313" key="12">
    <source>
        <dbReference type="EMBL" id="KKM62942.1"/>
    </source>
</evidence>
<comment type="similarity">
    <text evidence="2">Belongs to the IMPDH/GMPR family.</text>
</comment>
<evidence type="ECO:0000256" key="3">
    <source>
        <dbReference type="ARBA" id="ARBA00022723"/>
    </source>
</evidence>
<dbReference type="SMART" id="SM00116">
    <property type="entry name" value="CBS"/>
    <property type="match status" value="2"/>
</dbReference>
<evidence type="ECO:0000256" key="10">
    <source>
        <dbReference type="ARBA" id="ARBA00048028"/>
    </source>
</evidence>
<dbReference type="GO" id="GO:0003938">
    <property type="term" value="F:IMP dehydrogenase activity"/>
    <property type="evidence" value="ECO:0007669"/>
    <property type="project" value="UniProtKB-EC"/>
</dbReference>
<protein>
    <recommendedName>
        <fullName evidence="11">CBS domain-containing protein</fullName>
    </recommendedName>
</protein>
<dbReference type="SMART" id="SM01240">
    <property type="entry name" value="IMPDH"/>
    <property type="match status" value="1"/>
</dbReference>
<dbReference type="PANTHER" id="PTHR11911">
    <property type="entry name" value="INOSINE-5-MONOPHOSPHATE DEHYDROGENASE RELATED"/>
    <property type="match status" value="1"/>
</dbReference>
<dbReference type="FunFam" id="3.20.20.70:FF:000086">
    <property type="entry name" value="IMP dehydrogenase, putative"/>
    <property type="match status" value="1"/>
</dbReference>
<dbReference type="InterPro" id="IPR000644">
    <property type="entry name" value="CBS_dom"/>
</dbReference>
<keyword evidence="7" id="KW-0560">Oxidoreductase</keyword>
<evidence type="ECO:0000256" key="5">
    <source>
        <dbReference type="ARBA" id="ARBA00022755"/>
    </source>
</evidence>
<feature type="domain" description="CBS" evidence="11">
    <location>
        <begin position="165"/>
        <end position="221"/>
    </location>
</feature>
<dbReference type="PROSITE" id="PS00487">
    <property type="entry name" value="IMP_DH_GMP_RED"/>
    <property type="match status" value="1"/>
</dbReference>
<dbReference type="CDD" id="cd04601">
    <property type="entry name" value="CBS_pair_IMPDH"/>
    <property type="match status" value="1"/>
</dbReference>
<dbReference type="InterPro" id="IPR013785">
    <property type="entry name" value="Aldolase_TIM"/>
</dbReference>
<keyword evidence="5" id="KW-0658">Purine biosynthesis</keyword>
<keyword evidence="9" id="KW-0129">CBS domain</keyword>
<accession>A0A0F9M102</accession>
<evidence type="ECO:0000256" key="1">
    <source>
        <dbReference type="ARBA" id="ARBA00001958"/>
    </source>
</evidence>
<dbReference type="InterPro" id="IPR046342">
    <property type="entry name" value="CBS_dom_sf"/>
</dbReference>
<gene>
    <name evidence="12" type="ORF">LCGC14_1516570</name>
</gene>
<dbReference type="Pfam" id="PF00571">
    <property type="entry name" value="CBS"/>
    <property type="match status" value="2"/>
</dbReference>
<dbReference type="GO" id="GO:0006183">
    <property type="term" value="P:GTP biosynthetic process"/>
    <property type="evidence" value="ECO:0007669"/>
    <property type="project" value="TreeGrafter"/>
</dbReference>
<dbReference type="AlphaFoldDB" id="A0A0F9M102"/>
<keyword evidence="3" id="KW-0479">Metal-binding</keyword>
<dbReference type="InterPro" id="IPR005990">
    <property type="entry name" value="IMP_DH"/>
</dbReference>
<comment type="caution">
    <text evidence="12">The sequence shown here is derived from an EMBL/GenBank/DDBJ whole genome shotgun (WGS) entry which is preliminary data.</text>
</comment>
<reference evidence="12" key="1">
    <citation type="journal article" date="2015" name="Nature">
        <title>Complex archaea that bridge the gap between prokaryotes and eukaryotes.</title>
        <authorList>
            <person name="Spang A."/>
            <person name="Saw J.H."/>
            <person name="Jorgensen S.L."/>
            <person name="Zaremba-Niedzwiedzka K."/>
            <person name="Martijn J."/>
            <person name="Lind A.E."/>
            <person name="van Eijk R."/>
            <person name="Schleper C."/>
            <person name="Guy L."/>
            <person name="Ettema T.J."/>
        </authorList>
    </citation>
    <scope>NUCLEOTIDE SEQUENCE</scope>
</reference>
<organism evidence="12">
    <name type="scientific">marine sediment metagenome</name>
    <dbReference type="NCBI Taxonomy" id="412755"/>
    <lineage>
        <taxon>unclassified sequences</taxon>
        <taxon>metagenomes</taxon>
        <taxon>ecological metagenomes</taxon>
    </lineage>
</organism>
<dbReference type="NCBIfam" id="TIGR01302">
    <property type="entry name" value="IMP_dehydrog"/>
    <property type="match status" value="1"/>
</dbReference>
<keyword evidence="8" id="KW-0520">NAD</keyword>
<feature type="domain" description="CBS" evidence="11">
    <location>
        <begin position="102"/>
        <end position="161"/>
    </location>
</feature>
<dbReference type="GO" id="GO:0005737">
    <property type="term" value="C:cytoplasm"/>
    <property type="evidence" value="ECO:0007669"/>
    <property type="project" value="TreeGrafter"/>
</dbReference>
<keyword evidence="6" id="KW-0630">Potassium</keyword>
<dbReference type="SUPFAM" id="SSF54631">
    <property type="entry name" value="CBS-domain pair"/>
    <property type="match status" value="1"/>
</dbReference>
<evidence type="ECO:0000256" key="7">
    <source>
        <dbReference type="ARBA" id="ARBA00023002"/>
    </source>
</evidence>
<evidence type="ECO:0000259" key="11">
    <source>
        <dbReference type="PROSITE" id="PS51371"/>
    </source>
</evidence>
<evidence type="ECO:0000256" key="8">
    <source>
        <dbReference type="ARBA" id="ARBA00023027"/>
    </source>
</evidence>
<dbReference type="GO" id="GO:0046872">
    <property type="term" value="F:metal ion binding"/>
    <property type="evidence" value="ECO:0007669"/>
    <property type="project" value="UniProtKB-KW"/>
</dbReference>
<keyword evidence="4" id="KW-0332">GMP biosynthesis</keyword>
<dbReference type="PROSITE" id="PS51371">
    <property type="entry name" value="CBS"/>
    <property type="match status" value="2"/>
</dbReference>
<dbReference type="GO" id="GO:0006177">
    <property type="term" value="P:GMP biosynthetic process"/>
    <property type="evidence" value="ECO:0007669"/>
    <property type="project" value="UniProtKB-KW"/>
</dbReference>
<name>A0A0F9M102_9ZZZZ</name>
<evidence type="ECO:0000256" key="6">
    <source>
        <dbReference type="ARBA" id="ARBA00022958"/>
    </source>
</evidence>